<protein>
    <submittedName>
        <fullName evidence="1">Uncharacterized protein</fullName>
    </submittedName>
</protein>
<name>A0A3B0XLL0_9ZZZZ</name>
<evidence type="ECO:0000313" key="1">
    <source>
        <dbReference type="EMBL" id="VAW64047.1"/>
    </source>
</evidence>
<dbReference type="AlphaFoldDB" id="A0A3B0XLL0"/>
<proteinExistence type="predicted"/>
<gene>
    <name evidence="1" type="ORF">MNBD_GAMMA09-2602</name>
</gene>
<accession>A0A3B0XLL0</accession>
<sequence>MLIIIGNNDVVSRTELVNNRDVKNLSTMDVRSSLFFIMSFVALTS</sequence>
<reference evidence="1" key="1">
    <citation type="submission" date="2018-06" db="EMBL/GenBank/DDBJ databases">
        <authorList>
            <person name="Zhirakovskaya E."/>
        </authorList>
    </citation>
    <scope>NUCLEOTIDE SEQUENCE</scope>
</reference>
<dbReference type="EMBL" id="UOFI01000053">
    <property type="protein sequence ID" value="VAW64047.1"/>
    <property type="molecule type" value="Genomic_DNA"/>
</dbReference>
<organism evidence="1">
    <name type="scientific">hydrothermal vent metagenome</name>
    <dbReference type="NCBI Taxonomy" id="652676"/>
    <lineage>
        <taxon>unclassified sequences</taxon>
        <taxon>metagenomes</taxon>
        <taxon>ecological metagenomes</taxon>
    </lineage>
</organism>